<evidence type="ECO:0000313" key="1">
    <source>
        <dbReference type="EMBL" id="MFC5480561.1"/>
    </source>
</evidence>
<name>A0ABW0MUH1_9BURK</name>
<organism evidence="1 2">
    <name type="scientific">Massilia suwonensis</name>
    <dbReference type="NCBI Taxonomy" id="648895"/>
    <lineage>
        <taxon>Bacteria</taxon>
        <taxon>Pseudomonadati</taxon>
        <taxon>Pseudomonadota</taxon>
        <taxon>Betaproteobacteria</taxon>
        <taxon>Burkholderiales</taxon>
        <taxon>Oxalobacteraceae</taxon>
        <taxon>Telluria group</taxon>
        <taxon>Massilia</taxon>
    </lineage>
</organism>
<sequence>MKEGKGNSPKSLQAENKRRLRDLGLPVDLFSEGFWEREAEAKARELRLLAVFEAAWLSGEWDHLSLPFEQIIERWKDEIASPLHFASVGDRPRWIRALTYSASEWRRRENGSYRKSWRESRRKWIAKKREAQGKPPSKWRV</sequence>
<dbReference type="RefSeq" id="WP_379760209.1">
    <property type="nucleotide sequence ID" value="NZ_JBHSMR010000014.1"/>
</dbReference>
<evidence type="ECO:0000313" key="2">
    <source>
        <dbReference type="Proteomes" id="UP001596101"/>
    </source>
</evidence>
<keyword evidence="2" id="KW-1185">Reference proteome</keyword>
<accession>A0ABW0MUH1</accession>
<dbReference type="EMBL" id="JBHSMR010000014">
    <property type="protein sequence ID" value="MFC5480561.1"/>
    <property type="molecule type" value="Genomic_DNA"/>
</dbReference>
<gene>
    <name evidence="1" type="ORF">ACFPQ5_20355</name>
</gene>
<reference evidence="2" key="1">
    <citation type="journal article" date="2019" name="Int. J. Syst. Evol. Microbiol.">
        <title>The Global Catalogue of Microorganisms (GCM) 10K type strain sequencing project: providing services to taxonomists for standard genome sequencing and annotation.</title>
        <authorList>
            <consortium name="The Broad Institute Genomics Platform"/>
            <consortium name="The Broad Institute Genome Sequencing Center for Infectious Disease"/>
            <person name="Wu L."/>
            <person name="Ma J."/>
        </authorList>
    </citation>
    <scope>NUCLEOTIDE SEQUENCE [LARGE SCALE GENOMIC DNA]</scope>
    <source>
        <strain evidence="2">CCUG 43111</strain>
    </source>
</reference>
<comment type="caution">
    <text evidence="1">The sequence shown here is derived from an EMBL/GenBank/DDBJ whole genome shotgun (WGS) entry which is preliminary data.</text>
</comment>
<proteinExistence type="predicted"/>
<dbReference type="Proteomes" id="UP001596101">
    <property type="component" value="Unassembled WGS sequence"/>
</dbReference>
<protein>
    <submittedName>
        <fullName evidence="1">Uncharacterized protein</fullName>
    </submittedName>
</protein>